<evidence type="ECO:0000313" key="2">
    <source>
        <dbReference type="EMBL" id="KAG2409978.1"/>
    </source>
</evidence>
<sequence length="173" mass="18838">MNEGLGEKSGGLRFEVEKVIGREIVVLDAYRFSSFPPSFNSTQLSTPSPAHPWLHHSTDQSITSKSMAESASLSSKPSPLDPQNPAPSSNPTIPSPSHNNTASPSLPLLPQDQQHSGGSTSYLVGTVARSALKIRTLVTSSLLHILRVDRCKDQPRRWSRSLGFFEFNSVPFV</sequence>
<protein>
    <submittedName>
        <fullName evidence="2">Uncharacterized protein</fullName>
    </submittedName>
</protein>
<feature type="compositionally biased region" description="Polar residues" evidence="1">
    <location>
        <begin position="38"/>
        <end position="48"/>
    </location>
</feature>
<proteinExistence type="predicted"/>
<gene>
    <name evidence="2" type="ORF">HKW66_Vig0006430</name>
</gene>
<name>A0A8T0LGQ6_PHAAN</name>
<feature type="region of interest" description="Disordered" evidence="1">
    <location>
        <begin position="38"/>
        <end position="120"/>
    </location>
</feature>
<organism evidence="2 3">
    <name type="scientific">Phaseolus angularis</name>
    <name type="common">Azuki bean</name>
    <name type="synonym">Vigna angularis</name>
    <dbReference type="NCBI Taxonomy" id="3914"/>
    <lineage>
        <taxon>Eukaryota</taxon>
        <taxon>Viridiplantae</taxon>
        <taxon>Streptophyta</taxon>
        <taxon>Embryophyta</taxon>
        <taxon>Tracheophyta</taxon>
        <taxon>Spermatophyta</taxon>
        <taxon>Magnoliopsida</taxon>
        <taxon>eudicotyledons</taxon>
        <taxon>Gunneridae</taxon>
        <taxon>Pentapetalae</taxon>
        <taxon>rosids</taxon>
        <taxon>fabids</taxon>
        <taxon>Fabales</taxon>
        <taxon>Fabaceae</taxon>
        <taxon>Papilionoideae</taxon>
        <taxon>50 kb inversion clade</taxon>
        <taxon>NPAAA clade</taxon>
        <taxon>indigoferoid/millettioid clade</taxon>
        <taxon>Phaseoleae</taxon>
        <taxon>Vigna</taxon>
    </lineage>
</organism>
<evidence type="ECO:0000256" key="1">
    <source>
        <dbReference type="SAM" id="MobiDB-lite"/>
    </source>
</evidence>
<feature type="compositionally biased region" description="Polar residues" evidence="1">
    <location>
        <begin position="86"/>
        <end position="104"/>
    </location>
</feature>
<dbReference type="AlphaFoldDB" id="A0A8T0LGQ6"/>
<accession>A0A8T0LGQ6</accession>
<dbReference type="Proteomes" id="UP000743370">
    <property type="component" value="Unassembled WGS sequence"/>
</dbReference>
<feature type="compositionally biased region" description="Low complexity" evidence="1">
    <location>
        <begin position="64"/>
        <end position="78"/>
    </location>
</feature>
<feature type="compositionally biased region" description="Polar residues" evidence="1">
    <location>
        <begin position="111"/>
        <end position="120"/>
    </location>
</feature>
<comment type="caution">
    <text evidence="2">The sequence shown here is derived from an EMBL/GenBank/DDBJ whole genome shotgun (WGS) entry which is preliminary data.</text>
</comment>
<reference evidence="2 3" key="1">
    <citation type="submission" date="2020-05" db="EMBL/GenBank/DDBJ databases">
        <title>Vigna angularis (adzuki bean) Var. LongXiaoDou No. 4 denovo assembly.</title>
        <authorList>
            <person name="Xiang H."/>
        </authorList>
    </citation>
    <scope>NUCLEOTIDE SEQUENCE [LARGE SCALE GENOMIC DNA]</scope>
    <source>
        <tissue evidence="2">Leaf</tissue>
    </source>
</reference>
<evidence type="ECO:0000313" key="3">
    <source>
        <dbReference type="Proteomes" id="UP000743370"/>
    </source>
</evidence>
<dbReference type="EMBL" id="JABFOF010000001">
    <property type="protein sequence ID" value="KAG2409978.1"/>
    <property type="molecule type" value="Genomic_DNA"/>
</dbReference>